<gene>
    <name evidence="1" type="ORF">MLD38_021775</name>
</gene>
<dbReference type="Proteomes" id="UP001057402">
    <property type="component" value="Chromosome 6"/>
</dbReference>
<organism evidence="1 2">
    <name type="scientific">Melastoma candidum</name>
    <dbReference type="NCBI Taxonomy" id="119954"/>
    <lineage>
        <taxon>Eukaryota</taxon>
        <taxon>Viridiplantae</taxon>
        <taxon>Streptophyta</taxon>
        <taxon>Embryophyta</taxon>
        <taxon>Tracheophyta</taxon>
        <taxon>Spermatophyta</taxon>
        <taxon>Magnoliopsida</taxon>
        <taxon>eudicotyledons</taxon>
        <taxon>Gunneridae</taxon>
        <taxon>Pentapetalae</taxon>
        <taxon>rosids</taxon>
        <taxon>malvids</taxon>
        <taxon>Myrtales</taxon>
        <taxon>Melastomataceae</taxon>
        <taxon>Melastomatoideae</taxon>
        <taxon>Melastomateae</taxon>
        <taxon>Melastoma</taxon>
    </lineage>
</organism>
<name>A0ACB9QH93_9MYRT</name>
<dbReference type="EMBL" id="CM042885">
    <property type="protein sequence ID" value="KAI4365821.1"/>
    <property type="molecule type" value="Genomic_DNA"/>
</dbReference>
<proteinExistence type="predicted"/>
<sequence length="507" mass="56655">MVSEDNVVEISRVLVNYALKSYPEFCDEILGSILSTCSRNLYEIVVDFDWYVGLLGEMSRILHFHEGEEIEKQLVDIGMRVKDARPELVRVARSLLIDPALLGNLSVHRILSAAAWVSGEYIEFSRSPFELVEALVQPRTDMLPSSIRAAYLQSVFKVLIFTVSSNAMDHEDTPVRNDPDTSVDERDNSLGSGCSSLVKNSSRQGSMINLLDLVESSVTPLLGSLEVDVLERVRNIVGLIEMVRRRNELPIQKQNGELIPLKLINALNDAFSEELRPVLLNAQERIPIPDALMLKENLKELDAVLGDNKLLPLSSFSCGSSFHDERSYASPSNSQINSDMEATTESTSLLSEHRKRHDLYYLLSERSTPGANDYPPANDPKSEEADTSGDAEDDLMVLAAQSLGSKKKCSNAKPRPLVKLDERDVVPFLQKKLELKDNLLFDAEREILYASDSVKGKENATTYTVGESKENSHDAGYSQHAKSSSRKGKHRKHHHKDGVHQVWAIRN</sequence>
<keyword evidence="2" id="KW-1185">Reference proteome</keyword>
<accession>A0ACB9QH93</accession>
<evidence type="ECO:0000313" key="2">
    <source>
        <dbReference type="Proteomes" id="UP001057402"/>
    </source>
</evidence>
<evidence type="ECO:0000313" key="1">
    <source>
        <dbReference type="EMBL" id="KAI4365821.1"/>
    </source>
</evidence>
<comment type="caution">
    <text evidence="1">The sequence shown here is derived from an EMBL/GenBank/DDBJ whole genome shotgun (WGS) entry which is preliminary data.</text>
</comment>
<reference evidence="2" key="1">
    <citation type="journal article" date="2023" name="Front. Plant Sci.">
        <title>Chromosomal-level genome assembly of Melastoma candidum provides insights into trichome evolution.</title>
        <authorList>
            <person name="Zhong Y."/>
            <person name="Wu W."/>
            <person name="Sun C."/>
            <person name="Zou P."/>
            <person name="Liu Y."/>
            <person name="Dai S."/>
            <person name="Zhou R."/>
        </authorList>
    </citation>
    <scope>NUCLEOTIDE SEQUENCE [LARGE SCALE GENOMIC DNA]</scope>
</reference>
<protein>
    <submittedName>
        <fullName evidence="1">Uncharacterized protein</fullName>
    </submittedName>
</protein>